<gene>
    <name evidence="1" type="ordered locus">CPS_0736</name>
</gene>
<protein>
    <submittedName>
        <fullName evidence="1">Uncharacterized protein</fullName>
    </submittedName>
</protein>
<dbReference type="KEGG" id="cps:CPS_0736"/>
<organism evidence="1 2">
    <name type="scientific">Colwellia psychrerythraea (strain 34H / ATCC BAA-681)</name>
    <name type="common">Vibrio psychroerythus</name>
    <dbReference type="NCBI Taxonomy" id="167879"/>
    <lineage>
        <taxon>Bacteria</taxon>
        <taxon>Pseudomonadati</taxon>
        <taxon>Pseudomonadota</taxon>
        <taxon>Gammaproteobacteria</taxon>
        <taxon>Alteromonadales</taxon>
        <taxon>Colwelliaceae</taxon>
        <taxon>Colwellia</taxon>
    </lineage>
</organism>
<reference evidence="1" key="1">
    <citation type="journal article" date="2005" name="Proc. Natl. Acad. Sci. U.S.A.">
        <title>The psychrophilic lifestyle as revealed by the genome sequence of Colwellia psychrerythraea 34H through genomic and proteomic analyses.</title>
        <authorList>
            <person name="Methe B.A."/>
            <person name="Nelson K.E."/>
            <person name="Deming J.W."/>
            <person name="Momen B."/>
            <person name="Melamud E."/>
            <person name="Zhang X."/>
            <person name="Moult J."/>
            <person name="Madupu R."/>
            <person name="Nelson W.C."/>
            <person name="Dodson R.J."/>
            <person name="Brinkac L.M."/>
            <person name="Daugherty S.C."/>
            <person name="Durkin A.S."/>
            <person name="DeBoy R.T."/>
            <person name="Kolonay J.F."/>
            <person name="Sullivan S.A."/>
            <person name="Zhou L."/>
            <person name="Davidsen T.M."/>
            <person name="Wu M."/>
            <person name="Huston A.L."/>
            <person name="Lewis M."/>
            <person name="Weaver B."/>
            <person name="Weidman J.F."/>
            <person name="Khouri H."/>
            <person name="Utterback T.R."/>
            <person name="Feldblyum T.V."/>
            <person name="Fraser C.M."/>
        </authorList>
    </citation>
    <scope>NUCLEOTIDE SEQUENCE [LARGE SCALE GENOMIC DNA]</scope>
    <source>
        <strain evidence="1">34H</strain>
    </source>
</reference>
<sequence>MCLQFKKIKQVHFKTPQQLQFIINYTLPAKLVATFP</sequence>
<evidence type="ECO:0000313" key="2">
    <source>
        <dbReference type="Proteomes" id="UP000000547"/>
    </source>
</evidence>
<dbReference type="Proteomes" id="UP000000547">
    <property type="component" value="Chromosome"/>
</dbReference>
<dbReference type="EMBL" id="CP000083">
    <property type="protein sequence ID" value="AAZ24436.1"/>
    <property type="molecule type" value="Genomic_DNA"/>
</dbReference>
<accession>Q488M8</accession>
<name>Q488M8_COLP3</name>
<evidence type="ECO:0000313" key="1">
    <source>
        <dbReference type="EMBL" id="AAZ24436.1"/>
    </source>
</evidence>
<dbReference type="AlphaFoldDB" id="Q488M8"/>
<dbReference type="HOGENOM" id="CLU_3355556_0_0_6"/>
<proteinExistence type="predicted"/>